<gene>
    <name evidence="1" type="ORF">AYO20_08008</name>
</gene>
<comment type="caution">
    <text evidence="1">The sequence shown here is derived from an EMBL/GenBank/DDBJ whole genome shotgun (WGS) entry which is preliminary data.</text>
</comment>
<dbReference type="AlphaFoldDB" id="A0A178CQE0"/>
<dbReference type="OrthoDB" id="4121132at2759"/>
<dbReference type="Gene3D" id="3.40.50.1820">
    <property type="entry name" value="alpha/beta hydrolase"/>
    <property type="match status" value="1"/>
</dbReference>
<dbReference type="GeneID" id="34591417"/>
<dbReference type="SUPFAM" id="SSF53474">
    <property type="entry name" value="alpha/beta-Hydrolases"/>
    <property type="match status" value="1"/>
</dbReference>
<organism evidence="1 2">
    <name type="scientific">Fonsecaea nubica</name>
    <dbReference type="NCBI Taxonomy" id="856822"/>
    <lineage>
        <taxon>Eukaryota</taxon>
        <taxon>Fungi</taxon>
        <taxon>Dikarya</taxon>
        <taxon>Ascomycota</taxon>
        <taxon>Pezizomycotina</taxon>
        <taxon>Eurotiomycetes</taxon>
        <taxon>Chaetothyriomycetidae</taxon>
        <taxon>Chaetothyriales</taxon>
        <taxon>Herpotrichiellaceae</taxon>
        <taxon>Fonsecaea</taxon>
    </lineage>
</organism>
<evidence type="ECO:0000313" key="1">
    <source>
        <dbReference type="EMBL" id="OAL32070.1"/>
    </source>
</evidence>
<dbReference type="InterPro" id="IPR029058">
    <property type="entry name" value="AB_hydrolase_fold"/>
</dbReference>
<dbReference type="Proteomes" id="UP000185904">
    <property type="component" value="Unassembled WGS sequence"/>
</dbReference>
<evidence type="ECO:0008006" key="3">
    <source>
        <dbReference type="Google" id="ProtNLM"/>
    </source>
</evidence>
<reference evidence="1 2" key="1">
    <citation type="submission" date="2016-03" db="EMBL/GenBank/DDBJ databases">
        <title>The draft genome sequence of Fonsecaea nubica causative agent of cutaneous subcutaneous infection in human host.</title>
        <authorList>
            <person name="Costa F."/>
            <person name="Sybren D.H."/>
            <person name="Raittz R.T."/>
            <person name="Weiss V.A."/>
            <person name="Leao A.C."/>
            <person name="Gomes R."/>
            <person name="De Souza E.M."/>
            <person name="Pedrosa F.O."/>
            <person name="Steffens M.B."/>
            <person name="Bombassaro A."/>
            <person name="Tadra-Sfeir M.Z."/>
            <person name="Moreno L.F."/>
            <person name="Najafzadeh M.J."/>
            <person name="Felipe M.S."/>
            <person name="Teixeira M."/>
            <person name="Sun J."/>
            <person name="Xi L."/>
            <person name="Castro M.A."/>
            <person name="Vicente V.A."/>
        </authorList>
    </citation>
    <scope>NUCLEOTIDE SEQUENCE [LARGE SCALE GENOMIC DNA]</scope>
    <source>
        <strain evidence="1 2">CBS 269.64</strain>
    </source>
</reference>
<protein>
    <recommendedName>
        <fullName evidence="3">1-alkyl-2-acetylglycerophosphocholine esterase</fullName>
    </recommendedName>
</protein>
<name>A0A178CQE0_9EURO</name>
<proteinExistence type="predicted"/>
<keyword evidence="2" id="KW-1185">Reference proteome</keyword>
<dbReference type="RefSeq" id="XP_022497685.1">
    <property type="nucleotide sequence ID" value="XM_022646290.1"/>
</dbReference>
<dbReference type="EMBL" id="LVCJ01000060">
    <property type="protein sequence ID" value="OAL32070.1"/>
    <property type="molecule type" value="Genomic_DNA"/>
</dbReference>
<accession>A0A178CQE0</accession>
<evidence type="ECO:0000313" key="2">
    <source>
        <dbReference type="Proteomes" id="UP000185904"/>
    </source>
</evidence>
<sequence length="224" mass="24466">MSRVNPFAPCCNKPRRLMLTLYPPNTCQQTEYITYVPPTSAAALTDLFGRCLPNLSFDNLQLTSVPGAAREQHCTASILLSPPPDPSYDHLHDGTIVEYPDDSYVENVNVTSPDKILTLLEPRIADVSFVLDNVTNGTLCEQLGIPSLDTDRTATFGHSLGGATAVDALLAEPRLRVGCNRDGGLWGDGITLINIRLYLLLTAGNHPAWNTSLAENWPYQTGRK</sequence>